<organism evidence="1 2">
    <name type="scientific">Porites lobata</name>
    <dbReference type="NCBI Taxonomy" id="104759"/>
    <lineage>
        <taxon>Eukaryota</taxon>
        <taxon>Metazoa</taxon>
        <taxon>Cnidaria</taxon>
        <taxon>Anthozoa</taxon>
        <taxon>Hexacorallia</taxon>
        <taxon>Scleractinia</taxon>
        <taxon>Fungiina</taxon>
        <taxon>Poritidae</taxon>
        <taxon>Porites</taxon>
    </lineage>
</organism>
<proteinExistence type="predicted"/>
<gene>
    <name evidence="1" type="ORF">PLOB_00021437</name>
</gene>
<comment type="caution">
    <text evidence="1">The sequence shown here is derived from an EMBL/GenBank/DDBJ whole genome shotgun (WGS) entry which is preliminary data.</text>
</comment>
<reference evidence="1 2" key="1">
    <citation type="submission" date="2022-05" db="EMBL/GenBank/DDBJ databases">
        <authorList>
            <consortium name="Genoscope - CEA"/>
            <person name="William W."/>
        </authorList>
    </citation>
    <scope>NUCLEOTIDE SEQUENCE [LARGE SCALE GENOMIC DNA]</scope>
</reference>
<name>A0ABN8NLQ6_9CNID</name>
<evidence type="ECO:0000313" key="1">
    <source>
        <dbReference type="EMBL" id="CAH3112683.1"/>
    </source>
</evidence>
<sequence length="136" mass="16245">MFYGYRQRTGPFRISWCRELVQQKICRVDDPSRRAFLQQVYDLLIMKGDSCYSRFKLMHFRGERPPFLYKIFSSPLYRGVECALWPALYHKTSLCESLLEGQDNRASGKIAFMHKLLSPVHDFALNFEILQYQYDR</sequence>
<evidence type="ECO:0000313" key="2">
    <source>
        <dbReference type="Proteomes" id="UP001159405"/>
    </source>
</evidence>
<feature type="non-terminal residue" evidence="1">
    <location>
        <position position="136"/>
    </location>
</feature>
<dbReference type="Proteomes" id="UP001159405">
    <property type="component" value="Unassembled WGS sequence"/>
</dbReference>
<protein>
    <submittedName>
        <fullName evidence="1">Uncharacterized protein</fullName>
    </submittedName>
</protein>
<keyword evidence="2" id="KW-1185">Reference proteome</keyword>
<dbReference type="EMBL" id="CALNXK010000025">
    <property type="protein sequence ID" value="CAH3112683.1"/>
    <property type="molecule type" value="Genomic_DNA"/>
</dbReference>
<accession>A0ABN8NLQ6</accession>